<keyword evidence="3" id="KW-1185">Reference proteome</keyword>
<keyword evidence="1" id="KW-1133">Transmembrane helix</keyword>
<dbReference type="InterPro" id="IPR012902">
    <property type="entry name" value="N_methyl_site"/>
</dbReference>
<keyword evidence="1" id="KW-0472">Membrane</keyword>
<dbReference type="NCBIfam" id="TIGR02532">
    <property type="entry name" value="IV_pilin_GFxxxE"/>
    <property type="match status" value="1"/>
</dbReference>
<dbReference type="RefSeq" id="WP_029161002.1">
    <property type="nucleotide sequence ID" value="NZ_CP009933.1"/>
</dbReference>
<dbReference type="SUPFAM" id="SSF54523">
    <property type="entry name" value="Pili subunits"/>
    <property type="match status" value="1"/>
</dbReference>
<reference evidence="2 3" key="1">
    <citation type="journal article" date="2015" name="J. Biotechnol.">
        <title>Complete genome sequence of a malodorant-producing acetogen, Clostridium scatologenes ATCC 25775(T).</title>
        <authorList>
            <person name="Zhu Z."/>
            <person name="Guo T."/>
            <person name="Zheng H."/>
            <person name="Song T."/>
            <person name="Ouyang P."/>
            <person name="Xie J."/>
        </authorList>
    </citation>
    <scope>NUCLEOTIDE SEQUENCE [LARGE SCALE GENOMIC DNA]</scope>
    <source>
        <strain evidence="2 3">ATCC 25775</strain>
    </source>
</reference>
<gene>
    <name evidence="2" type="ORF">CSCA_3090</name>
</gene>
<name>A0A0E3MA54_CLOSL</name>
<dbReference type="HOGENOM" id="CLU_144028_0_0_9"/>
<evidence type="ECO:0000313" key="3">
    <source>
        <dbReference type="Proteomes" id="UP000033115"/>
    </source>
</evidence>
<evidence type="ECO:0000313" key="2">
    <source>
        <dbReference type="EMBL" id="AKA70215.1"/>
    </source>
</evidence>
<dbReference type="Pfam" id="PF07963">
    <property type="entry name" value="N_methyl"/>
    <property type="match status" value="1"/>
</dbReference>
<evidence type="ECO:0000256" key="1">
    <source>
        <dbReference type="SAM" id="Phobius"/>
    </source>
</evidence>
<dbReference type="Proteomes" id="UP000033115">
    <property type="component" value="Chromosome"/>
</dbReference>
<dbReference type="InterPro" id="IPR045584">
    <property type="entry name" value="Pilin-like"/>
</dbReference>
<proteinExistence type="predicted"/>
<dbReference type="KEGG" id="csq:CSCA_3090"/>
<keyword evidence="1" id="KW-0812">Transmembrane</keyword>
<dbReference type="AlphaFoldDB" id="A0A0E3MA54"/>
<accession>A0A0E3MA54</accession>
<feature type="transmembrane region" description="Helical" evidence="1">
    <location>
        <begin position="12"/>
        <end position="32"/>
    </location>
</feature>
<dbReference type="STRING" id="1548.CSCA_3090"/>
<sequence>MTKNKVKSKGFTLIELMLVLTIISILLSYSFINLTGLNTLQNDIEGETFGNVMVNFINNSREYCRDNNIRGYIYLDEDRSELTLNCGLEEIHKMKLPDKFILAIGKKGRKMEINSAGKITDPCTIRFKDRRNNHRITVSVGTTYVDFKEEKRIYSH</sequence>
<protein>
    <recommendedName>
        <fullName evidence="4">Prepilin-type N-terminal cleavage/methylation domain-containing protein</fullName>
    </recommendedName>
</protein>
<evidence type="ECO:0008006" key="4">
    <source>
        <dbReference type="Google" id="ProtNLM"/>
    </source>
</evidence>
<organism evidence="2 3">
    <name type="scientific">Clostridium scatologenes</name>
    <dbReference type="NCBI Taxonomy" id="1548"/>
    <lineage>
        <taxon>Bacteria</taxon>
        <taxon>Bacillati</taxon>
        <taxon>Bacillota</taxon>
        <taxon>Clostridia</taxon>
        <taxon>Eubacteriales</taxon>
        <taxon>Clostridiaceae</taxon>
        <taxon>Clostridium</taxon>
    </lineage>
</organism>
<dbReference type="EMBL" id="CP009933">
    <property type="protein sequence ID" value="AKA70215.1"/>
    <property type="molecule type" value="Genomic_DNA"/>
</dbReference>